<dbReference type="InterPro" id="IPR036736">
    <property type="entry name" value="ACP-like_sf"/>
</dbReference>
<dbReference type="CDD" id="cd17643">
    <property type="entry name" value="A_NRPS_Cytc1-like"/>
    <property type="match status" value="1"/>
</dbReference>
<name>A0ABW3EZW4_9ACTN</name>
<accession>A0ABW3EZW4</accession>
<dbReference type="SUPFAM" id="SSF56801">
    <property type="entry name" value="Acetyl-CoA synthetase-like"/>
    <property type="match status" value="2"/>
</dbReference>
<dbReference type="InterPro" id="IPR001242">
    <property type="entry name" value="Condensation_dom"/>
</dbReference>
<dbReference type="InterPro" id="IPR020806">
    <property type="entry name" value="PKS_PP-bd"/>
</dbReference>
<dbReference type="Gene3D" id="3.30.300.30">
    <property type="match status" value="2"/>
</dbReference>
<dbReference type="Gene3D" id="3.40.50.980">
    <property type="match status" value="2"/>
</dbReference>
<evidence type="ECO:0000313" key="7">
    <source>
        <dbReference type="Proteomes" id="UP001596972"/>
    </source>
</evidence>
<protein>
    <submittedName>
        <fullName evidence="6">Amino acid adenylation domain-containing protein</fullName>
    </submittedName>
</protein>
<dbReference type="Proteomes" id="UP001596972">
    <property type="component" value="Unassembled WGS sequence"/>
</dbReference>
<evidence type="ECO:0000256" key="4">
    <source>
        <dbReference type="SAM" id="MobiDB-lite"/>
    </source>
</evidence>
<feature type="domain" description="Carrier" evidence="5">
    <location>
        <begin position="951"/>
        <end position="1026"/>
    </location>
</feature>
<gene>
    <name evidence="6" type="ORF">ACFQ11_36630</name>
</gene>
<feature type="non-terminal residue" evidence="6">
    <location>
        <position position="1950"/>
    </location>
</feature>
<dbReference type="PROSITE" id="PS00012">
    <property type="entry name" value="PHOSPHOPANTETHEINE"/>
    <property type="match status" value="1"/>
</dbReference>
<organism evidence="6 7">
    <name type="scientific">Actinomadura sediminis</name>
    <dbReference type="NCBI Taxonomy" id="1038904"/>
    <lineage>
        <taxon>Bacteria</taxon>
        <taxon>Bacillati</taxon>
        <taxon>Actinomycetota</taxon>
        <taxon>Actinomycetes</taxon>
        <taxon>Streptosporangiales</taxon>
        <taxon>Thermomonosporaceae</taxon>
        <taxon>Actinomadura</taxon>
    </lineage>
</organism>
<evidence type="ECO:0000256" key="2">
    <source>
        <dbReference type="ARBA" id="ARBA00022450"/>
    </source>
</evidence>
<dbReference type="InterPro" id="IPR006162">
    <property type="entry name" value="Ppantetheine_attach_site"/>
</dbReference>
<sequence>MNRGDLEDILPLSPLQQGFFFHALFDADDTDVYTAQFVLDLEGPLDVPALRAAAETLLRRHANLRAAFWHEDLSRPVQVIPRTVDLPWEEVAAADAAEADAVVARERARVFDMTAPPLLRFVLIRTGPERFRLVFTNHHILLDGWSTPILATELFMLYMQGGHDAGFPRVTPYKNYLAWLAEQDRGAAEDAWRRALDGVDGPCLVAPEAAARAPRPPERTITELDRRTTRRLARAARRHNVTLSTVLQGAWGLVLGRFLGSRDVVFGATVSGRPPELPGIEQMIGLFINTLPVRVRYRPDEPLSGLLERLQAEQTDLLTHHHLGLTDIQRAAGQGGALFDTMTVLENYPFDPASMEGSLNGVRIAAADSYDATHFPLSFVAAPGTGGRSGQVGRGEHELSLRLHFRPDVFERDAAEGLLARVRRVLEAFADDPSRLVGALDLAGRDERAALTARNDTAADAPAGTLPDLFEARAARTPDDVALVCGDASLTYAELNDRANRLARDLAARGVGPEDRVALVLPRTPDIVVAILGVHKAGAAYVPVDPEYPADRIAHMLDDCAPACTITADDVPSAGDGLGNPDRSLRGGNAAYVIYTSGSTGRPKGVTVTHASVLNYYEAHRERFIDPAAEATGGRRMRFAHLASFSFDTSWMGLLWMMHGHELHLIDDDTRRDVEAYTRYVARAHIDLVNTTPSHFLSLRDAGLLADDGRHRPAQLLLGGEAVGDALWSELRALAPALTARNFYGPTESTIDTMNQVVADTDRPSIGRPQRGTRAYVLDAALQPAPPGVPGELYLAGVQLARGYHDRPGPTAERFVADPYGAPGDRMYRTGDLARWRPDGALEYLGRTDDQVKIRGYRVELGEIESVLSGFEGVAQAAVVARDGRLAAYVVPASVDVAALRAHAAARLPDHMMPSLTPLDALPLTANGKLDRAALPAPGGTAGAAGTGRRAPRTPREEILAGLFAEVLGVPRVGADDSFFDLGGDSLTATRLVGRVRSALGAELPVRALFEAPTVAGLAARLADAAGDVRPALRPAGRPGVVPLSHAQQRLWFLNRFQGAGALFNMPIALRLDGDLDLGALRAALADVVARHESLRTIFPDGSGAARQLVLDPAAAVPRLDVTATDEERLPAALAAAAGRGFDLSVEPPLRAGLFALGGGTHVLMLVLHHIAADGWSMAPLARDVILAYASRAEGRAPEWAPLPVQYADYTLWQRELFGSEDDPESLVSRQIAYWREALDGLPDELPLPTDRPRPAEASYRGGTYEFALDADLHAGLLALARRHGASLFMVVQAAYAALLTRLGTGTDVPIGSPIAGRTDEALDDLVGMFVNMLVLRTDTSGDPTFHDLIARVKDTDLAAYANQDLPFERLVEILNPARSMARHPLFQAVLSFQNNPEARLELDGLTAAAEPLPSGVAKYDLSLYLRERHGDDGTPGGIEAALEYALDLFDPATAASIGDRFERLVRALVADPDAPIGAAEILDRAERRTLLRKWAGRRAEVPERATIPALFEARAAERPDAVAVTFEGVSWTFAEVNARANRLARCLVERGAGPERFVALALPRSADLVVAILAVLKAGAAYVPIDPDYPEDRIAYVLDDVRPILTIRADGPSTSDGANDGAAGLGAGAVVTVRLGDADAPGYDDSNLDTEASPDNPAYVIYTSGSTGRPKGVVVPHQNVVRLLRSTEEWFGFGPDDVWTLFHSYAFDFSVWELWGSLLYGGRLVVVPYLTSRSPQDFLRLLEAERVTVLNQTPSAFYQLMAADKESPGRDLSALRYVVFGGEALELGRLDDWYSRHPENAPTLVNMYGITETTVHVSYVALDRAYAATAPGSIIGSGIPDLRVYVLDAYLQPVPPGVVGELYVAGPGLARGYLNRPALSAERFVADPHGEPGTRMYRTGDLGRWRRDGALEYLGRADQQVQLRGFRIELGEVEAALTRHEDVRDAAVA</sequence>
<dbReference type="Gene3D" id="3.40.50.12780">
    <property type="entry name" value="N-terminal domain of ligase-like"/>
    <property type="match status" value="1"/>
</dbReference>
<dbReference type="SMART" id="SM01294">
    <property type="entry name" value="PKS_PP_betabranch"/>
    <property type="match status" value="1"/>
</dbReference>
<dbReference type="Pfam" id="PF00550">
    <property type="entry name" value="PP-binding"/>
    <property type="match status" value="1"/>
</dbReference>
<dbReference type="Pfam" id="PF00501">
    <property type="entry name" value="AMP-binding"/>
    <property type="match status" value="2"/>
</dbReference>
<dbReference type="InterPro" id="IPR023213">
    <property type="entry name" value="CAT-like_dom_sf"/>
</dbReference>
<dbReference type="InterPro" id="IPR000873">
    <property type="entry name" value="AMP-dep_synth/lig_dom"/>
</dbReference>
<dbReference type="NCBIfam" id="TIGR01733">
    <property type="entry name" value="AA-adenyl-dom"/>
    <property type="match status" value="2"/>
</dbReference>
<dbReference type="CDD" id="cd05930">
    <property type="entry name" value="A_NRPS"/>
    <property type="match status" value="1"/>
</dbReference>
<dbReference type="InterPro" id="IPR045851">
    <property type="entry name" value="AMP-bd_C_sf"/>
</dbReference>
<dbReference type="Gene3D" id="2.30.38.10">
    <property type="entry name" value="Luciferase, Domain 3"/>
    <property type="match status" value="1"/>
</dbReference>
<dbReference type="InterPro" id="IPR009081">
    <property type="entry name" value="PP-bd_ACP"/>
</dbReference>
<evidence type="ECO:0000259" key="5">
    <source>
        <dbReference type="PROSITE" id="PS50075"/>
    </source>
</evidence>
<dbReference type="Pfam" id="PF00668">
    <property type="entry name" value="Condensation"/>
    <property type="match status" value="2"/>
</dbReference>
<dbReference type="CDD" id="cd19540">
    <property type="entry name" value="LCL_NRPS-like"/>
    <property type="match status" value="1"/>
</dbReference>
<dbReference type="PROSITE" id="PS00455">
    <property type="entry name" value="AMP_BINDING"/>
    <property type="match status" value="2"/>
</dbReference>
<dbReference type="InterPro" id="IPR010071">
    <property type="entry name" value="AA_adenyl_dom"/>
</dbReference>
<dbReference type="SUPFAM" id="SSF47336">
    <property type="entry name" value="ACP-like"/>
    <property type="match status" value="1"/>
</dbReference>
<dbReference type="Pfam" id="PF13193">
    <property type="entry name" value="AMP-binding_C"/>
    <property type="match status" value="1"/>
</dbReference>
<comment type="cofactor">
    <cofactor evidence="1">
        <name>pantetheine 4'-phosphate</name>
        <dbReference type="ChEBI" id="CHEBI:47942"/>
    </cofactor>
</comment>
<keyword evidence="7" id="KW-1185">Reference proteome</keyword>
<dbReference type="CDD" id="cd19543">
    <property type="entry name" value="DCL_NRPS"/>
    <property type="match status" value="1"/>
</dbReference>
<feature type="region of interest" description="Disordered" evidence="4">
    <location>
        <begin position="933"/>
        <end position="952"/>
    </location>
</feature>
<dbReference type="SUPFAM" id="SSF52777">
    <property type="entry name" value="CoA-dependent acyltransferases"/>
    <property type="match status" value="4"/>
</dbReference>
<dbReference type="PANTHER" id="PTHR45527">
    <property type="entry name" value="NONRIBOSOMAL PEPTIDE SYNTHETASE"/>
    <property type="match status" value="1"/>
</dbReference>
<dbReference type="Gene3D" id="3.30.559.10">
    <property type="entry name" value="Chloramphenicol acetyltransferase-like domain"/>
    <property type="match status" value="2"/>
</dbReference>
<dbReference type="InterPro" id="IPR025110">
    <property type="entry name" value="AMP-bd_C"/>
</dbReference>
<dbReference type="EMBL" id="JBHTJA010000185">
    <property type="protein sequence ID" value="MFD0905948.1"/>
    <property type="molecule type" value="Genomic_DNA"/>
</dbReference>
<evidence type="ECO:0000256" key="1">
    <source>
        <dbReference type="ARBA" id="ARBA00001957"/>
    </source>
</evidence>
<dbReference type="PROSITE" id="PS50075">
    <property type="entry name" value="CARRIER"/>
    <property type="match status" value="1"/>
</dbReference>
<keyword evidence="2" id="KW-0596">Phosphopantetheine</keyword>
<evidence type="ECO:0000256" key="3">
    <source>
        <dbReference type="ARBA" id="ARBA00022553"/>
    </source>
</evidence>
<dbReference type="InterPro" id="IPR020845">
    <property type="entry name" value="AMP-binding_CS"/>
</dbReference>
<comment type="caution">
    <text evidence="6">The sequence shown here is derived from an EMBL/GenBank/DDBJ whole genome shotgun (WGS) entry which is preliminary data.</text>
</comment>
<dbReference type="Gene3D" id="1.10.1200.10">
    <property type="entry name" value="ACP-like"/>
    <property type="match status" value="1"/>
</dbReference>
<dbReference type="PANTHER" id="PTHR45527:SF1">
    <property type="entry name" value="FATTY ACID SYNTHASE"/>
    <property type="match status" value="1"/>
</dbReference>
<keyword evidence="3" id="KW-0597">Phosphoprotein</keyword>
<evidence type="ECO:0000313" key="6">
    <source>
        <dbReference type="EMBL" id="MFD0905948.1"/>
    </source>
</evidence>
<dbReference type="SMART" id="SM00823">
    <property type="entry name" value="PKS_PP"/>
    <property type="match status" value="1"/>
</dbReference>
<dbReference type="RefSeq" id="WP_378307360.1">
    <property type="nucleotide sequence ID" value="NZ_JBHTJA010000185.1"/>
</dbReference>
<reference evidence="7" key="1">
    <citation type="journal article" date="2019" name="Int. J. Syst. Evol. Microbiol.">
        <title>The Global Catalogue of Microorganisms (GCM) 10K type strain sequencing project: providing services to taxonomists for standard genome sequencing and annotation.</title>
        <authorList>
            <consortium name="The Broad Institute Genomics Platform"/>
            <consortium name="The Broad Institute Genome Sequencing Center for Infectious Disease"/>
            <person name="Wu L."/>
            <person name="Ma J."/>
        </authorList>
    </citation>
    <scope>NUCLEOTIDE SEQUENCE [LARGE SCALE GENOMIC DNA]</scope>
    <source>
        <strain evidence="7">JCM 31202</strain>
    </source>
</reference>
<dbReference type="Gene3D" id="3.30.559.30">
    <property type="entry name" value="Nonribosomal peptide synthetase, condensation domain"/>
    <property type="match status" value="2"/>
</dbReference>
<dbReference type="InterPro" id="IPR042099">
    <property type="entry name" value="ANL_N_sf"/>
</dbReference>
<proteinExistence type="predicted"/>